<dbReference type="RefSeq" id="WP_135471578.1">
    <property type="nucleotide sequence ID" value="NZ_CASCNC010000001.1"/>
</dbReference>
<evidence type="ECO:0000313" key="6">
    <source>
        <dbReference type="Proteomes" id="UP000297635"/>
    </source>
</evidence>
<dbReference type="Proteomes" id="UP000297635">
    <property type="component" value="Unassembled WGS sequence"/>
</dbReference>
<evidence type="ECO:0000256" key="2">
    <source>
        <dbReference type="ARBA" id="ARBA00023125"/>
    </source>
</evidence>
<dbReference type="EMBL" id="SJSA01000001">
    <property type="protein sequence ID" value="TGG40581.1"/>
    <property type="molecule type" value="Genomic_DNA"/>
</dbReference>
<feature type="domain" description="HTH hxlR-type" evidence="4">
    <location>
        <begin position="16"/>
        <end position="115"/>
    </location>
</feature>
<dbReference type="PANTHER" id="PTHR33204">
    <property type="entry name" value="TRANSCRIPTIONAL REGULATOR, MARR FAMILY"/>
    <property type="match status" value="1"/>
</dbReference>
<proteinExistence type="predicted"/>
<dbReference type="GO" id="GO:0003677">
    <property type="term" value="F:DNA binding"/>
    <property type="evidence" value="ECO:0007669"/>
    <property type="project" value="UniProtKB-KW"/>
</dbReference>
<evidence type="ECO:0000256" key="1">
    <source>
        <dbReference type="ARBA" id="ARBA00023015"/>
    </source>
</evidence>
<accession>A0A4Z0V742</accession>
<dbReference type="Pfam" id="PF01638">
    <property type="entry name" value="HxlR"/>
    <property type="match status" value="1"/>
</dbReference>
<dbReference type="InterPro" id="IPR002577">
    <property type="entry name" value="HTH_HxlR"/>
</dbReference>
<reference evidence="5 6" key="1">
    <citation type="submission" date="2019-02" db="EMBL/GenBank/DDBJ databases">
        <title>Isolation and identification of novel species under the genus Muribaculum.</title>
        <authorList>
            <person name="Miyake S."/>
            <person name="Ding Y."/>
            <person name="Low A."/>
            <person name="Soh M."/>
            <person name="Seedorf H."/>
        </authorList>
    </citation>
    <scope>NUCLEOTIDE SEQUENCE [LARGE SCALE GENOMIC DNA]</scope>
    <source>
        <strain evidence="5 6">TLL-A3</strain>
    </source>
</reference>
<keyword evidence="6" id="KW-1185">Reference proteome</keyword>
<comment type="caution">
    <text evidence="5">The sequence shown here is derived from an EMBL/GenBank/DDBJ whole genome shotgun (WGS) entry which is preliminary data.</text>
</comment>
<keyword evidence="2" id="KW-0238">DNA-binding</keyword>
<dbReference type="InterPro" id="IPR036388">
    <property type="entry name" value="WH-like_DNA-bd_sf"/>
</dbReference>
<name>A0A4Z0V742_9BACT</name>
<dbReference type="InterPro" id="IPR036390">
    <property type="entry name" value="WH_DNA-bd_sf"/>
</dbReference>
<evidence type="ECO:0000256" key="3">
    <source>
        <dbReference type="ARBA" id="ARBA00023163"/>
    </source>
</evidence>
<dbReference type="AlphaFoldDB" id="A0A4Z0V742"/>
<dbReference type="Gene3D" id="1.10.10.10">
    <property type="entry name" value="Winged helix-like DNA-binding domain superfamily/Winged helix DNA-binding domain"/>
    <property type="match status" value="1"/>
</dbReference>
<keyword evidence="1" id="KW-0805">Transcription regulation</keyword>
<sequence>MEVKEKLKKYSDAEHCPVRNVISHFSSKWSILLLHILAEESPMRFGEISRVLEDISPKVLTSTLKNLESVGLVCRKVYAEVPPRVEYSLTPSGRTLIPALAPLVQWSIDNFASIVGNRGQSGKRS</sequence>
<protein>
    <submittedName>
        <fullName evidence="5">Transcriptional regulator</fullName>
    </submittedName>
</protein>
<dbReference type="GeneID" id="82149697"/>
<dbReference type="SUPFAM" id="SSF46785">
    <property type="entry name" value="Winged helix' DNA-binding domain"/>
    <property type="match status" value="1"/>
</dbReference>
<keyword evidence="3" id="KW-0804">Transcription</keyword>
<evidence type="ECO:0000313" key="5">
    <source>
        <dbReference type="EMBL" id="TGG40581.1"/>
    </source>
</evidence>
<gene>
    <name evidence="5" type="ORF">EZ315_07825</name>
</gene>
<dbReference type="PANTHER" id="PTHR33204:SF39">
    <property type="entry name" value="TRANSCRIPTIONAL REGULATORY PROTEIN"/>
    <property type="match status" value="1"/>
</dbReference>
<dbReference type="PROSITE" id="PS51118">
    <property type="entry name" value="HTH_HXLR"/>
    <property type="match status" value="1"/>
</dbReference>
<organism evidence="5 6">
    <name type="scientific">Duncaniella freteri</name>
    <dbReference type="NCBI Taxonomy" id="2530391"/>
    <lineage>
        <taxon>Bacteria</taxon>
        <taxon>Pseudomonadati</taxon>
        <taxon>Bacteroidota</taxon>
        <taxon>Bacteroidia</taxon>
        <taxon>Bacteroidales</taxon>
        <taxon>Muribaculaceae</taxon>
        <taxon>Duncaniella</taxon>
    </lineage>
</organism>
<evidence type="ECO:0000259" key="4">
    <source>
        <dbReference type="PROSITE" id="PS51118"/>
    </source>
</evidence>